<dbReference type="eggNOG" id="ENOG502ZFBV">
    <property type="taxonomic scope" value="Bacteria"/>
</dbReference>
<accession>R9GMJ1</accession>
<reference evidence="1 2" key="1">
    <citation type="journal article" date="2013" name="Genome Announc.">
        <title>Draft Genome Sequence of Arcticibacter svalbardensis Strain MN12-7T, a Member of the Family Sphingobacteriaceae Isolated from an Arctic Soil Sample.</title>
        <authorList>
            <person name="Shivaji S."/>
            <person name="Ara S."/>
            <person name="Prasad S."/>
            <person name="Manasa B.P."/>
            <person name="Begum Z."/>
            <person name="Singh A."/>
            <person name="Kumar Pinnaka A."/>
        </authorList>
    </citation>
    <scope>NUCLEOTIDE SEQUENCE [LARGE SCALE GENOMIC DNA]</scope>
    <source>
        <strain evidence="1 2">MN12-7</strain>
    </source>
</reference>
<gene>
    <name evidence="1" type="ORF">ADIARSV_4009</name>
</gene>
<evidence type="ECO:0000313" key="1">
    <source>
        <dbReference type="EMBL" id="EOR92921.1"/>
    </source>
</evidence>
<keyword evidence="2" id="KW-1185">Reference proteome</keyword>
<protein>
    <recommendedName>
        <fullName evidence="3">Lipocalin-like domain-containing protein</fullName>
    </recommendedName>
</protein>
<evidence type="ECO:0000313" key="2">
    <source>
        <dbReference type="Proteomes" id="UP000014174"/>
    </source>
</evidence>
<dbReference type="STRING" id="1150600.ADIARSV_4009"/>
<dbReference type="Proteomes" id="UP000014174">
    <property type="component" value="Unassembled WGS sequence"/>
</dbReference>
<name>R9GMJ1_9SPHI</name>
<comment type="caution">
    <text evidence="1">The sequence shown here is derived from an EMBL/GenBank/DDBJ whole genome shotgun (WGS) entry which is preliminary data.</text>
</comment>
<evidence type="ECO:0008006" key="3">
    <source>
        <dbReference type="Google" id="ProtNLM"/>
    </source>
</evidence>
<organism evidence="1 2">
    <name type="scientific">Arcticibacter svalbardensis MN12-7</name>
    <dbReference type="NCBI Taxonomy" id="1150600"/>
    <lineage>
        <taxon>Bacteria</taxon>
        <taxon>Pseudomonadati</taxon>
        <taxon>Bacteroidota</taxon>
        <taxon>Sphingobacteriia</taxon>
        <taxon>Sphingobacteriales</taxon>
        <taxon>Sphingobacteriaceae</taxon>
        <taxon>Arcticibacter</taxon>
    </lineage>
</organism>
<dbReference type="AlphaFoldDB" id="R9GMJ1"/>
<dbReference type="EMBL" id="AQPN01000141">
    <property type="protein sequence ID" value="EOR92921.1"/>
    <property type="molecule type" value="Genomic_DNA"/>
</dbReference>
<sequence length="114" mass="12619">MLLATACTDDDASIDDLFIPNVSNQWTSDRNSIFFFTTEQSNVSESTFTGNEQPQDNSNDVYQLEGSFKNHDIEYTFSSGPETGIKYTGKFIEGASLKIKATGSNGKKVEITRN</sequence>
<proteinExistence type="predicted"/>